<feature type="transmembrane region" description="Helical" evidence="1">
    <location>
        <begin position="29"/>
        <end position="48"/>
    </location>
</feature>
<feature type="transmembrane region" description="Helical" evidence="1">
    <location>
        <begin position="180"/>
        <end position="198"/>
    </location>
</feature>
<accession>A0A1L3JLZ5</accession>
<evidence type="ECO:0000313" key="2">
    <source>
        <dbReference type="EMBL" id="APG66148.1"/>
    </source>
</evidence>
<organism evidence="2 3">
    <name type="scientific">Tenacibaculum todarodis</name>
    <dbReference type="NCBI Taxonomy" id="1850252"/>
    <lineage>
        <taxon>Bacteria</taxon>
        <taxon>Pseudomonadati</taxon>
        <taxon>Bacteroidota</taxon>
        <taxon>Flavobacteriia</taxon>
        <taxon>Flavobacteriales</taxon>
        <taxon>Flavobacteriaceae</taxon>
        <taxon>Tenacibaculum</taxon>
    </lineage>
</organism>
<evidence type="ECO:0000256" key="1">
    <source>
        <dbReference type="SAM" id="Phobius"/>
    </source>
</evidence>
<proteinExistence type="predicted"/>
<evidence type="ECO:0000313" key="3">
    <source>
        <dbReference type="Proteomes" id="UP000181898"/>
    </source>
</evidence>
<keyword evidence="3" id="KW-1185">Reference proteome</keyword>
<dbReference type="STRING" id="1850252.LPB136_12545"/>
<dbReference type="RefSeq" id="WP_072556671.1">
    <property type="nucleotide sequence ID" value="NZ_CP018155.1"/>
</dbReference>
<dbReference type="AlphaFoldDB" id="A0A1L3JLZ5"/>
<dbReference type="Proteomes" id="UP000181898">
    <property type="component" value="Chromosome"/>
</dbReference>
<feature type="transmembrane region" description="Helical" evidence="1">
    <location>
        <begin position="91"/>
        <end position="108"/>
    </location>
</feature>
<keyword evidence="1" id="KW-0812">Transmembrane</keyword>
<keyword evidence="1" id="KW-0472">Membrane</keyword>
<dbReference type="OrthoDB" id="1191170at2"/>
<reference evidence="2 3" key="1">
    <citation type="submission" date="2016-11" db="EMBL/GenBank/DDBJ databases">
        <title>Tenacibaculum sp. LPB0136, isolated from marine environment.</title>
        <authorList>
            <person name="Kim E."/>
            <person name="Yi H."/>
        </authorList>
    </citation>
    <scope>NUCLEOTIDE SEQUENCE [LARGE SCALE GENOMIC DNA]</scope>
    <source>
        <strain evidence="2 3">LPB0136</strain>
    </source>
</reference>
<sequence length="206" mass="24281">MDVQDLGLASQVIVAVLSVFCVRKHTSSFYLFFCFYLIVVLITEFYGAHNTINYNKGLPVFNHLPLAAFLQFNLIALMYVQLIKDKKWIKIILILSVLLSVFCFYTYFKYKLFTYLLIFGCLNTSLFSFLYLRELLISDKILNYKKHLPFWISVGFLVFYLSSIPFFLKMPFMQGRGLFFLIELLIIVMNLFIIYGLLCSRKEVKY</sequence>
<dbReference type="EMBL" id="CP018155">
    <property type="protein sequence ID" value="APG66148.1"/>
    <property type="molecule type" value="Genomic_DNA"/>
</dbReference>
<keyword evidence="1" id="KW-1133">Transmembrane helix</keyword>
<feature type="transmembrane region" description="Helical" evidence="1">
    <location>
        <begin position="148"/>
        <end position="168"/>
    </location>
</feature>
<protein>
    <submittedName>
        <fullName evidence="2">Uncharacterized protein</fullName>
    </submittedName>
</protein>
<name>A0A1L3JLZ5_9FLAO</name>
<gene>
    <name evidence="2" type="ORF">LPB136_12545</name>
</gene>
<feature type="transmembrane region" description="Helical" evidence="1">
    <location>
        <begin position="6"/>
        <end position="22"/>
    </location>
</feature>
<feature type="transmembrane region" description="Helical" evidence="1">
    <location>
        <begin position="60"/>
        <end position="79"/>
    </location>
</feature>
<dbReference type="KEGG" id="ten:LPB136_12545"/>
<feature type="transmembrane region" description="Helical" evidence="1">
    <location>
        <begin position="114"/>
        <end position="136"/>
    </location>
</feature>